<dbReference type="Proteomes" id="UP000050668">
    <property type="component" value="Unassembled WGS sequence"/>
</dbReference>
<sequence length="293" mass="33335">METEWLRTFIIAAKTENFRETAEKYFMMQSTVTKHIQHLEKELQTTLFERTNKQVKLNSVGAHFLIQAEKIVETIDEALNSTASFVNGFTSKLTIGVAPQIANSTLPAIIETFQHKKPTIQLSIELLKSNEIGEAVYAGQVDIGLSKLTSTRDLQTDILAQEPLQLIVPMSKMNTEVMTLLQQETILTHEYAPYWQEVQQILQQFPSYKSMHLNQTEVIKNFVKQGLGIAFLPKSVIDTDRQQQLLFSCSVKEFQHIVSNTYFLAKYMTADGEAFLEVCKNIYSNNKTAVCNI</sequence>
<dbReference type="PANTHER" id="PTHR30126">
    <property type="entry name" value="HTH-TYPE TRANSCRIPTIONAL REGULATOR"/>
    <property type="match status" value="1"/>
</dbReference>
<dbReference type="SUPFAM" id="SSF53850">
    <property type="entry name" value="Periplasmic binding protein-like II"/>
    <property type="match status" value="1"/>
</dbReference>
<dbReference type="CDD" id="cd05466">
    <property type="entry name" value="PBP2_LTTR_substrate"/>
    <property type="match status" value="1"/>
</dbReference>
<keyword evidence="2" id="KW-0805">Transcription regulation</keyword>
<name>A0ABR5K2X8_9BACI</name>
<dbReference type="InterPro" id="IPR036388">
    <property type="entry name" value="WH-like_DNA-bd_sf"/>
</dbReference>
<keyword evidence="3" id="KW-0238">DNA-binding</keyword>
<protein>
    <submittedName>
        <fullName evidence="6">Transcriptional regulator</fullName>
    </submittedName>
</protein>
<dbReference type="EMBL" id="LGRV01000003">
    <property type="protein sequence ID" value="KOS68699.1"/>
    <property type="molecule type" value="Genomic_DNA"/>
</dbReference>
<evidence type="ECO:0000256" key="4">
    <source>
        <dbReference type="ARBA" id="ARBA00023163"/>
    </source>
</evidence>
<evidence type="ECO:0000313" key="6">
    <source>
        <dbReference type="EMBL" id="KOS68699.1"/>
    </source>
</evidence>
<evidence type="ECO:0000256" key="1">
    <source>
        <dbReference type="ARBA" id="ARBA00009437"/>
    </source>
</evidence>
<gene>
    <name evidence="6" type="ORF">AEA09_09195</name>
</gene>
<dbReference type="InterPro" id="IPR000847">
    <property type="entry name" value="LysR_HTH_N"/>
</dbReference>
<keyword evidence="7" id="KW-1185">Reference proteome</keyword>
<dbReference type="Pfam" id="PF03466">
    <property type="entry name" value="LysR_substrate"/>
    <property type="match status" value="1"/>
</dbReference>
<evidence type="ECO:0000259" key="5">
    <source>
        <dbReference type="PROSITE" id="PS50931"/>
    </source>
</evidence>
<dbReference type="SUPFAM" id="SSF46785">
    <property type="entry name" value="Winged helix' DNA-binding domain"/>
    <property type="match status" value="1"/>
</dbReference>
<evidence type="ECO:0000256" key="3">
    <source>
        <dbReference type="ARBA" id="ARBA00023125"/>
    </source>
</evidence>
<proteinExistence type="inferred from homology"/>
<dbReference type="InterPro" id="IPR005119">
    <property type="entry name" value="LysR_subst-bd"/>
</dbReference>
<dbReference type="Pfam" id="PF00126">
    <property type="entry name" value="HTH_1"/>
    <property type="match status" value="1"/>
</dbReference>
<dbReference type="PANTHER" id="PTHR30126:SF64">
    <property type="entry name" value="HTH-TYPE TRANSCRIPTIONAL REGULATOR CITR"/>
    <property type="match status" value="1"/>
</dbReference>
<dbReference type="PROSITE" id="PS50931">
    <property type="entry name" value="HTH_LYSR"/>
    <property type="match status" value="1"/>
</dbReference>
<dbReference type="InterPro" id="IPR036390">
    <property type="entry name" value="WH_DNA-bd_sf"/>
</dbReference>
<dbReference type="RefSeq" id="WP_053583545.1">
    <property type="nucleotide sequence ID" value="NZ_LGRV01000003.1"/>
</dbReference>
<comment type="similarity">
    <text evidence="1">Belongs to the LysR transcriptional regulatory family.</text>
</comment>
<evidence type="ECO:0000256" key="2">
    <source>
        <dbReference type="ARBA" id="ARBA00023015"/>
    </source>
</evidence>
<keyword evidence="4" id="KW-0804">Transcription</keyword>
<organism evidence="6 7">
    <name type="scientific">Lysinibacillus contaminans</name>
    <dbReference type="NCBI Taxonomy" id="1293441"/>
    <lineage>
        <taxon>Bacteria</taxon>
        <taxon>Bacillati</taxon>
        <taxon>Bacillota</taxon>
        <taxon>Bacilli</taxon>
        <taxon>Bacillales</taxon>
        <taxon>Bacillaceae</taxon>
        <taxon>Lysinibacillus</taxon>
    </lineage>
</organism>
<reference evidence="7" key="1">
    <citation type="submission" date="2015-07" db="EMBL/GenBank/DDBJ databases">
        <title>Fjat-14205 dsm 2895.</title>
        <authorList>
            <person name="Liu B."/>
            <person name="Wang J."/>
            <person name="Zhu Y."/>
            <person name="Liu G."/>
            <person name="Chen Q."/>
            <person name="Chen Z."/>
            <person name="Lan J."/>
            <person name="Che J."/>
            <person name="Ge C."/>
            <person name="Shi H."/>
            <person name="Pan Z."/>
            <person name="Liu X."/>
        </authorList>
    </citation>
    <scope>NUCLEOTIDE SEQUENCE [LARGE SCALE GENOMIC DNA]</scope>
    <source>
        <strain evidence="7">DSM 25560</strain>
    </source>
</reference>
<feature type="domain" description="HTH lysR-type" evidence="5">
    <location>
        <begin position="1"/>
        <end position="58"/>
    </location>
</feature>
<dbReference type="Gene3D" id="1.10.10.10">
    <property type="entry name" value="Winged helix-like DNA-binding domain superfamily/Winged helix DNA-binding domain"/>
    <property type="match status" value="1"/>
</dbReference>
<dbReference type="Gene3D" id="3.40.190.290">
    <property type="match status" value="1"/>
</dbReference>
<evidence type="ECO:0000313" key="7">
    <source>
        <dbReference type="Proteomes" id="UP000050668"/>
    </source>
</evidence>
<comment type="caution">
    <text evidence="6">The sequence shown here is derived from an EMBL/GenBank/DDBJ whole genome shotgun (WGS) entry which is preliminary data.</text>
</comment>
<accession>A0ABR5K2X8</accession>